<sequence length="264" mass="29326">MLYRLKNFLPLETKTMLVQTLVFPMIDYGDVCYFDLNADILNKLNRLLNNCIPFIYNLRKYDHPAVSPEPWTETFEAVKKGIICPQAEVVYVDLSDKIMQEDCLVMNIFVPDTEQENLPVMVDIHGGAYYSGLGNAHRFTDFAALNNVIVVTFNYRIGLLGFLCLGTEKIPGNAGMKDQITALRWVKRNIATFGGDPNDVTITGCSAGGSSVDLLLVSKMSEGLFNRAIPDSGSNLGSFTVQFDPIANSKPKILILLISIVWNS</sequence>
<evidence type="ECO:0000256" key="4">
    <source>
        <dbReference type="ARBA" id="ARBA00023157"/>
    </source>
</evidence>
<evidence type="ECO:0000313" key="9">
    <source>
        <dbReference type="Proteomes" id="UP000005204"/>
    </source>
</evidence>
<dbReference type="Pfam" id="PF00135">
    <property type="entry name" value="COesterase"/>
    <property type="match status" value="1"/>
</dbReference>
<dbReference type="GO" id="GO:0052689">
    <property type="term" value="F:carboxylic ester hydrolase activity"/>
    <property type="evidence" value="ECO:0007669"/>
    <property type="project" value="UniProtKB-KW"/>
</dbReference>
<dbReference type="InterPro" id="IPR029058">
    <property type="entry name" value="AB_hydrolase_fold"/>
</dbReference>
<keyword evidence="5" id="KW-0325">Glycoprotein</keyword>
<accession>A0A8R2DJB5</accession>
<reference evidence="9" key="1">
    <citation type="journal article" date="2008" name="Insect Biochem. Mol. Biol.">
        <title>The genome of a lepidopteran model insect, the silkworm Bombyx mori.</title>
        <authorList>
            <consortium name="International Silkworm Genome Consortium"/>
        </authorList>
    </citation>
    <scope>NUCLEOTIDE SEQUENCE [LARGE SCALE GENOMIC DNA]</scope>
    <source>
        <strain evidence="9">p50T</strain>
    </source>
</reference>
<keyword evidence="3 6" id="KW-0378">Hydrolase</keyword>
<dbReference type="InterPro" id="IPR019826">
    <property type="entry name" value="Carboxylesterase_B_AS"/>
</dbReference>
<dbReference type="AlphaFoldDB" id="A0A8R2DJB5"/>
<proteinExistence type="inferred from homology"/>
<reference evidence="8" key="2">
    <citation type="submission" date="2022-06" db="UniProtKB">
        <authorList>
            <consortium name="EnsemblMetazoa"/>
        </authorList>
    </citation>
    <scope>IDENTIFICATION</scope>
    <source>
        <strain evidence="8">p50T (Dazao)</strain>
    </source>
</reference>
<evidence type="ECO:0000256" key="2">
    <source>
        <dbReference type="ARBA" id="ARBA00022487"/>
    </source>
</evidence>
<dbReference type="Proteomes" id="UP000005204">
    <property type="component" value="Unassembled WGS sequence"/>
</dbReference>
<evidence type="ECO:0000256" key="3">
    <source>
        <dbReference type="ARBA" id="ARBA00022801"/>
    </source>
</evidence>
<evidence type="ECO:0000259" key="7">
    <source>
        <dbReference type="Pfam" id="PF00135"/>
    </source>
</evidence>
<evidence type="ECO:0000256" key="5">
    <source>
        <dbReference type="ARBA" id="ARBA00023180"/>
    </source>
</evidence>
<keyword evidence="4" id="KW-1015">Disulfide bond</keyword>
<dbReference type="PROSITE" id="PS00122">
    <property type="entry name" value="CARBOXYLESTERASE_B_1"/>
    <property type="match status" value="1"/>
</dbReference>
<evidence type="ECO:0000256" key="1">
    <source>
        <dbReference type="ARBA" id="ARBA00005964"/>
    </source>
</evidence>
<dbReference type="InterPro" id="IPR050309">
    <property type="entry name" value="Type-B_Carboxylest/Lipase"/>
</dbReference>
<dbReference type="PANTHER" id="PTHR11559">
    <property type="entry name" value="CARBOXYLESTERASE"/>
    <property type="match status" value="1"/>
</dbReference>
<organism evidence="8 9">
    <name type="scientific">Bombyx mori</name>
    <name type="common">Silk moth</name>
    <dbReference type="NCBI Taxonomy" id="7091"/>
    <lineage>
        <taxon>Eukaryota</taxon>
        <taxon>Metazoa</taxon>
        <taxon>Ecdysozoa</taxon>
        <taxon>Arthropoda</taxon>
        <taxon>Hexapoda</taxon>
        <taxon>Insecta</taxon>
        <taxon>Pterygota</taxon>
        <taxon>Neoptera</taxon>
        <taxon>Endopterygota</taxon>
        <taxon>Lepidoptera</taxon>
        <taxon>Glossata</taxon>
        <taxon>Ditrysia</taxon>
        <taxon>Bombycoidea</taxon>
        <taxon>Bombycidae</taxon>
        <taxon>Bombycinae</taxon>
        <taxon>Bombyx</taxon>
    </lineage>
</organism>
<evidence type="ECO:0000313" key="8">
    <source>
        <dbReference type="EnsemblMetazoa" id="XP_021202058.2"/>
    </source>
</evidence>
<evidence type="ECO:0000256" key="6">
    <source>
        <dbReference type="RuleBase" id="RU361235"/>
    </source>
</evidence>
<dbReference type="Gene3D" id="3.40.50.1820">
    <property type="entry name" value="alpha/beta hydrolase"/>
    <property type="match status" value="1"/>
</dbReference>
<comment type="similarity">
    <text evidence="1 6">Belongs to the type-B carboxylesterase/lipase family.</text>
</comment>
<dbReference type="EC" id="3.1.1.-" evidence="6"/>
<protein>
    <recommendedName>
        <fullName evidence="6">Carboxylic ester hydrolase</fullName>
        <ecNumber evidence="6">3.1.1.-</ecNumber>
    </recommendedName>
</protein>
<keyword evidence="9" id="KW-1185">Reference proteome</keyword>
<keyword evidence="2" id="KW-0719">Serine esterase</keyword>
<name>A0A8R2DJB5_BOMMO</name>
<dbReference type="SUPFAM" id="SSF53474">
    <property type="entry name" value="alpha/beta-Hydrolases"/>
    <property type="match status" value="1"/>
</dbReference>
<dbReference type="InterPro" id="IPR002018">
    <property type="entry name" value="CarbesteraseB"/>
</dbReference>
<dbReference type="EnsemblMetazoa" id="XM_021346383.2">
    <property type="protein sequence ID" value="XP_021202058.2"/>
    <property type="gene ID" value="LOC110384798"/>
</dbReference>
<feature type="domain" description="Carboxylesterase type B" evidence="7">
    <location>
        <begin position="61"/>
        <end position="245"/>
    </location>
</feature>